<dbReference type="Proteomes" id="UP001201873">
    <property type="component" value="Unassembled WGS sequence"/>
</dbReference>
<gene>
    <name evidence="1" type="ORF">MXD59_13160</name>
</gene>
<sequence length="160" mass="16977">MVEEPGLTPPFDRLPFIDEHMSHVSAPAEAVWAVLTRTVQTRLRIRAPMARLLGSEPSRASGTLPEPGSAVPGWTVADAVAGHRLVLTGRHRFSRYALIFVLEDAPGGSTLRVRTLAEFPGPGGRIYRTLVIGSGGHRRVVGGLVRSLAAKAASPSAAGR</sequence>
<proteinExistence type="predicted"/>
<dbReference type="SUPFAM" id="SSF55961">
    <property type="entry name" value="Bet v1-like"/>
    <property type="match status" value="1"/>
</dbReference>
<comment type="caution">
    <text evidence="1">The sequence shown here is derived from an EMBL/GenBank/DDBJ whole genome shotgun (WGS) entry which is preliminary data.</text>
</comment>
<dbReference type="EMBL" id="JALKFT010000011">
    <property type="protein sequence ID" value="MCK9876715.1"/>
    <property type="molecule type" value="Genomic_DNA"/>
</dbReference>
<reference evidence="1 2" key="1">
    <citation type="submission" date="2022-04" db="EMBL/GenBank/DDBJ databases">
        <title>Genome diversity in the genus Frankia.</title>
        <authorList>
            <person name="Carlos-Shanley C."/>
            <person name="Hahn D."/>
        </authorList>
    </citation>
    <scope>NUCLEOTIDE SEQUENCE [LARGE SCALE GENOMIC DNA]</scope>
    <source>
        <strain evidence="1 2">Ag45/Mut15</strain>
    </source>
</reference>
<accession>A0ABT0JZ32</accession>
<keyword evidence="2" id="KW-1185">Reference proteome</keyword>
<protein>
    <recommendedName>
        <fullName evidence="3">Polyketide cyclase/dehydrase</fullName>
    </recommendedName>
</protein>
<name>A0ABT0JZ32_9ACTN</name>
<organism evidence="1 2">
    <name type="scientific">Frankia umida</name>
    <dbReference type="NCBI Taxonomy" id="573489"/>
    <lineage>
        <taxon>Bacteria</taxon>
        <taxon>Bacillati</taxon>
        <taxon>Actinomycetota</taxon>
        <taxon>Actinomycetes</taxon>
        <taxon>Frankiales</taxon>
        <taxon>Frankiaceae</taxon>
        <taxon>Frankia</taxon>
    </lineage>
</organism>
<dbReference type="RefSeq" id="WP_248824939.1">
    <property type="nucleotide sequence ID" value="NZ_JALKFT010000011.1"/>
</dbReference>
<evidence type="ECO:0000313" key="1">
    <source>
        <dbReference type="EMBL" id="MCK9876715.1"/>
    </source>
</evidence>
<evidence type="ECO:0008006" key="3">
    <source>
        <dbReference type="Google" id="ProtNLM"/>
    </source>
</evidence>
<evidence type="ECO:0000313" key="2">
    <source>
        <dbReference type="Proteomes" id="UP001201873"/>
    </source>
</evidence>